<dbReference type="GO" id="GO:0016020">
    <property type="term" value="C:membrane"/>
    <property type="evidence" value="ECO:0007669"/>
    <property type="project" value="UniProtKB-SubCell"/>
</dbReference>
<dbReference type="SUPFAM" id="SSF56496">
    <property type="entry name" value="Fibrinogen C-terminal domain-like"/>
    <property type="match status" value="1"/>
</dbReference>
<dbReference type="PROSITE" id="PS51406">
    <property type="entry name" value="FIBRINOGEN_C_2"/>
    <property type="match status" value="1"/>
</dbReference>
<dbReference type="SMART" id="SM00231">
    <property type="entry name" value="FA58C"/>
    <property type="match status" value="1"/>
</dbReference>
<dbReference type="SMART" id="SM00181">
    <property type="entry name" value="EGF"/>
    <property type="match status" value="2"/>
</dbReference>
<evidence type="ECO:0000256" key="4">
    <source>
        <dbReference type="ARBA" id="ARBA00022692"/>
    </source>
</evidence>
<keyword evidence="9 11" id="KW-1015">Disulfide bond</keyword>
<feature type="domain" description="Fibrinogen C-terminal" evidence="16">
    <location>
        <begin position="577"/>
        <end position="626"/>
    </location>
</feature>
<evidence type="ECO:0000256" key="5">
    <source>
        <dbReference type="ARBA" id="ARBA00022729"/>
    </source>
</evidence>
<evidence type="ECO:0000259" key="13">
    <source>
        <dbReference type="PROSITE" id="PS50022"/>
    </source>
</evidence>
<dbReference type="FunFam" id="2.60.120.260:FF:000016">
    <property type="entry name" value="Contactin-associated protein-like 4 isoform 1"/>
    <property type="match status" value="1"/>
</dbReference>
<dbReference type="PANTHER" id="PTHR15036">
    <property type="entry name" value="PIKACHURIN-LIKE PROTEIN"/>
    <property type="match status" value="1"/>
</dbReference>
<dbReference type="PROSITE" id="PS50026">
    <property type="entry name" value="EGF_3"/>
    <property type="match status" value="1"/>
</dbReference>
<dbReference type="PROSITE" id="PS50025">
    <property type="entry name" value="LAM_G_DOMAIN"/>
    <property type="match status" value="3"/>
</dbReference>
<dbReference type="Pfam" id="PF02210">
    <property type="entry name" value="Laminin_G_2"/>
    <property type="match status" value="4"/>
</dbReference>
<dbReference type="InterPro" id="IPR000742">
    <property type="entry name" value="EGF"/>
</dbReference>
<evidence type="ECO:0000313" key="17">
    <source>
        <dbReference type="Ensembl" id="ENSOANP00000040311.1"/>
    </source>
</evidence>
<dbReference type="InterPro" id="IPR008979">
    <property type="entry name" value="Galactose-bd-like_sf"/>
</dbReference>
<evidence type="ECO:0000259" key="14">
    <source>
        <dbReference type="PROSITE" id="PS50025"/>
    </source>
</evidence>
<dbReference type="Gene3D" id="2.60.120.200">
    <property type="match status" value="4"/>
</dbReference>
<dbReference type="SUPFAM" id="SSF49785">
    <property type="entry name" value="Galactose-binding domain-like"/>
    <property type="match status" value="1"/>
</dbReference>
<evidence type="ECO:0000256" key="6">
    <source>
        <dbReference type="ARBA" id="ARBA00022737"/>
    </source>
</evidence>
<keyword evidence="4" id="KW-0812">Transmembrane</keyword>
<keyword evidence="8" id="KW-0472">Membrane</keyword>
<evidence type="ECO:0000259" key="16">
    <source>
        <dbReference type="PROSITE" id="PS51406"/>
    </source>
</evidence>
<protein>
    <recommendedName>
        <fullName evidence="19">Contactin associated protein like 3</fullName>
    </recommendedName>
</protein>
<feature type="region of interest" description="Disordered" evidence="12">
    <location>
        <begin position="119"/>
        <end position="144"/>
    </location>
</feature>
<organism evidence="17 18">
    <name type="scientific">Ornithorhynchus anatinus</name>
    <name type="common">Duckbill platypus</name>
    <dbReference type="NCBI Taxonomy" id="9258"/>
    <lineage>
        <taxon>Eukaryota</taxon>
        <taxon>Metazoa</taxon>
        <taxon>Chordata</taxon>
        <taxon>Craniata</taxon>
        <taxon>Vertebrata</taxon>
        <taxon>Euteleostomi</taxon>
        <taxon>Mammalia</taxon>
        <taxon>Monotremata</taxon>
        <taxon>Ornithorhynchidae</taxon>
        <taxon>Ornithorhynchus</taxon>
    </lineage>
</organism>
<dbReference type="GeneTree" id="ENSGT00940000160228"/>
<evidence type="ECO:0000256" key="10">
    <source>
        <dbReference type="PROSITE-ProRule" id="PRU00076"/>
    </source>
</evidence>
<dbReference type="InterPro" id="IPR036056">
    <property type="entry name" value="Fibrinogen-like_C"/>
</dbReference>
<evidence type="ECO:0000256" key="1">
    <source>
        <dbReference type="ARBA" id="ARBA00004479"/>
    </source>
</evidence>
<evidence type="ECO:0000313" key="18">
    <source>
        <dbReference type="Proteomes" id="UP000002279"/>
    </source>
</evidence>
<keyword evidence="5" id="KW-0732">Signal</keyword>
<feature type="domain" description="Laminin G" evidence="14">
    <location>
        <begin position="181"/>
        <end position="363"/>
    </location>
</feature>
<reference evidence="17" key="2">
    <citation type="submission" date="2025-08" db="UniProtKB">
        <authorList>
            <consortium name="Ensembl"/>
        </authorList>
    </citation>
    <scope>IDENTIFICATION</scope>
    <source>
        <strain evidence="17">Glennie</strain>
    </source>
</reference>
<dbReference type="Gene3D" id="2.60.120.1000">
    <property type="match status" value="1"/>
</dbReference>
<dbReference type="Gene3D" id="2.10.25.10">
    <property type="entry name" value="Laminin"/>
    <property type="match status" value="1"/>
</dbReference>
<feature type="domain" description="Laminin G" evidence="14">
    <location>
        <begin position="371"/>
        <end position="539"/>
    </location>
</feature>
<accession>A0A6I8NI01</accession>
<dbReference type="CDD" id="cd00057">
    <property type="entry name" value="FA58C"/>
    <property type="match status" value="1"/>
</dbReference>
<feature type="region of interest" description="Disordered" evidence="12">
    <location>
        <begin position="654"/>
        <end position="723"/>
    </location>
</feature>
<reference evidence="17" key="3">
    <citation type="submission" date="2025-09" db="UniProtKB">
        <authorList>
            <consortium name="Ensembl"/>
        </authorList>
    </citation>
    <scope>IDENTIFICATION</scope>
    <source>
        <strain evidence="17">Glennie</strain>
    </source>
</reference>
<dbReference type="InterPro" id="IPR001791">
    <property type="entry name" value="Laminin_G"/>
</dbReference>
<keyword evidence="7" id="KW-1133">Transmembrane helix</keyword>
<dbReference type="InterPro" id="IPR000421">
    <property type="entry name" value="FA58C"/>
</dbReference>
<feature type="region of interest" description="Disordered" evidence="12">
    <location>
        <begin position="293"/>
        <end position="328"/>
    </location>
</feature>
<sequence length="1107" mass="116498">MTDGPSLRPSTSPPVDLQRSSEPAALPPAEAECEEQLVSGLPPASFRSSSQLSASHGPAFAKLNRREGAGGWTPLVSDRGQWLQVDLGRRTEIRRVATQGSYGSPHWVTEFSLLSSDGGTNWKEHRRQEGGPGFPGNSNADSVSQQVLSPPLRARLVRLVPLAWHRQIGLRLGLFGCAFRSDVATVDGTGRLVYSPAGVRPGPCPPTVSLHFKTLQAHGVLLSWTGPHGTPLTLGLVRGHLLLLLLLRAGNRACPASRTVRLGSLLDDGHWHRVVLEHCQGGGNLTVDGHSQAFALPRAGPPDGRGDQLTLGGPAGSSPPPPAPPGNFRGCLENVYHNGVSVLDLARRGDPQVRVTGNVSFSCPGPGPWAAPVTLASPEASLVVAAAPGPPGPLAVRFRFRTWERTGRLLTTSLGGGAALLALDGSRLGRDGSPGVPPAGGAWADGQWHAVALRARGRTLGLHVDQEALGAQHRAPPEQLRAGRLYRFGGCSLGSECKIPFRGFQGCVRDVGLGDGPVDLLGGQQVAPGNRSGVRLDLCGMTDRCFPNLCEHRGICTQTWTDFQCDCSGTGYGGAVCHHALFEPSCEAYKHEGRGSGFYHIDADGSGPLDPLLVFCDMSDSAWTLVHPKGPERPRPGSALTSITYEASAEQLRAVRLPGAERRSERRGRAGVARVDPRGARGLNPHGTEEATGARRSGAPGPGSGAPGPGPRGRVPSAPPGPLPLPLGPGSFWNSASFSTEPSHLHFPTMAGELSLDVSFFFKSRAGSGVFLENLGMRDFIRLELQSPSSVSLVLDAGTGPTQVTVWTPAPLDDGRWHRVRAERTVLDARLQVDALPPAVRPAPAPGPARLQLSSKLFVGGSASRQRGLGGCVRWLRVNGRPLDVERRAAVTPGVEPGCAKHCATYAALCANGGRCTEARRGVACDCGPSPFAGPFCRHEISAVFGAGGSLTYDLGEPAGGGNGSAAPRDRAALGFRTLRTPASLLHLRSDRSGYLAVRLSSDGSLQIGYRPDAHRAPDVFTAASPPLADGRLHRLALSREGAVLTVQVKLARRCTGRLPGAPSRAAGPCGAGRAAERSVRCPRGSARYRARRRCSAHGERSGNRME</sequence>
<evidence type="ECO:0000259" key="15">
    <source>
        <dbReference type="PROSITE" id="PS50026"/>
    </source>
</evidence>
<dbReference type="SMART" id="SM00282">
    <property type="entry name" value="LamG"/>
    <property type="match status" value="3"/>
</dbReference>
<feature type="compositionally biased region" description="Basic residues" evidence="12">
    <location>
        <begin position="1087"/>
        <end position="1096"/>
    </location>
</feature>
<evidence type="ECO:0000256" key="7">
    <source>
        <dbReference type="ARBA" id="ARBA00022989"/>
    </source>
</evidence>
<reference evidence="17 18" key="1">
    <citation type="journal article" date="2008" name="Nature">
        <title>Genome analysis of the platypus reveals unique signatures of evolution.</title>
        <authorList>
            <person name="Warren W.C."/>
            <person name="Hillier L.W."/>
            <person name="Marshall Graves J.A."/>
            <person name="Birney E."/>
            <person name="Ponting C.P."/>
            <person name="Grutzner F."/>
            <person name="Belov K."/>
            <person name="Miller W."/>
            <person name="Clarke L."/>
            <person name="Chinwalla A.T."/>
            <person name="Yang S.P."/>
            <person name="Heger A."/>
            <person name="Locke D.P."/>
            <person name="Miethke P."/>
            <person name="Waters P.D."/>
            <person name="Veyrunes F."/>
            <person name="Fulton L."/>
            <person name="Fulton B."/>
            <person name="Graves T."/>
            <person name="Wallis J."/>
            <person name="Puente X.S."/>
            <person name="Lopez-Otin C."/>
            <person name="Ordonez G.R."/>
            <person name="Eichler E.E."/>
            <person name="Chen L."/>
            <person name="Cheng Z."/>
            <person name="Deakin J.E."/>
            <person name="Alsop A."/>
            <person name="Thompson K."/>
            <person name="Kirby P."/>
            <person name="Papenfuss A.T."/>
            <person name="Wakefield M.J."/>
            <person name="Olender T."/>
            <person name="Lancet D."/>
            <person name="Huttley G.A."/>
            <person name="Smit A.F."/>
            <person name="Pask A."/>
            <person name="Temple-Smith P."/>
            <person name="Batzer M.A."/>
            <person name="Walker J.A."/>
            <person name="Konkel M.K."/>
            <person name="Harris R.S."/>
            <person name="Whittington C.M."/>
            <person name="Wong E.S."/>
            <person name="Gemmell N.J."/>
            <person name="Buschiazzo E."/>
            <person name="Vargas Jentzsch I.M."/>
            <person name="Merkel A."/>
            <person name="Schmitz J."/>
            <person name="Zemann A."/>
            <person name="Churakov G."/>
            <person name="Kriegs J.O."/>
            <person name="Brosius J."/>
            <person name="Murchison E.P."/>
            <person name="Sachidanandam R."/>
            <person name="Smith C."/>
            <person name="Hannon G.J."/>
            <person name="Tsend-Ayush E."/>
            <person name="McMillan D."/>
            <person name="Attenborough R."/>
            <person name="Rens W."/>
            <person name="Ferguson-Smith M."/>
            <person name="Lefevre C.M."/>
            <person name="Sharp J.A."/>
            <person name="Nicholas K.R."/>
            <person name="Ray D.A."/>
            <person name="Kube M."/>
            <person name="Reinhardt R."/>
            <person name="Pringle T.H."/>
            <person name="Taylor J."/>
            <person name="Jones R.C."/>
            <person name="Nixon B."/>
            <person name="Dacheux J.L."/>
            <person name="Niwa H."/>
            <person name="Sekita Y."/>
            <person name="Huang X."/>
            <person name="Stark A."/>
            <person name="Kheradpour P."/>
            <person name="Kellis M."/>
            <person name="Flicek P."/>
            <person name="Chen Y."/>
            <person name="Webber C."/>
            <person name="Hardison R."/>
            <person name="Nelson J."/>
            <person name="Hallsworth-Pepin K."/>
            <person name="Delehaunty K."/>
            <person name="Markovic C."/>
            <person name="Minx P."/>
            <person name="Feng Y."/>
            <person name="Kremitzki C."/>
            <person name="Mitreva M."/>
            <person name="Glasscock J."/>
            <person name="Wylie T."/>
            <person name="Wohldmann P."/>
            <person name="Thiru P."/>
            <person name="Nhan M.N."/>
            <person name="Pohl C.S."/>
            <person name="Smith S.M."/>
            <person name="Hou S."/>
            <person name="Nefedov M."/>
            <person name="de Jong P.J."/>
            <person name="Renfree M.B."/>
            <person name="Mardis E.R."/>
            <person name="Wilson R.K."/>
        </authorList>
    </citation>
    <scope>NUCLEOTIDE SEQUENCE [LARGE SCALE GENOMIC DNA]</scope>
    <source>
        <strain evidence="17 18">Glennie</strain>
    </source>
</reference>
<evidence type="ECO:0008006" key="19">
    <source>
        <dbReference type="Google" id="ProtNLM"/>
    </source>
</evidence>
<dbReference type="AlphaFoldDB" id="A0A6I8NI01"/>
<feature type="disulfide bond" evidence="11">
    <location>
        <begin position="872"/>
        <end position="899"/>
    </location>
</feature>
<dbReference type="Pfam" id="PF00754">
    <property type="entry name" value="F5_F8_type_C"/>
    <property type="match status" value="1"/>
</dbReference>
<evidence type="ECO:0000256" key="8">
    <source>
        <dbReference type="ARBA" id="ARBA00023136"/>
    </source>
</evidence>
<evidence type="ECO:0000256" key="3">
    <source>
        <dbReference type="ARBA" id="ARBA00022536"/>
    </source>
</evidence>
<comment type="caution">
    <text evidence="10">Lacks conserved residue(s) required for the propagation of feature annotation.</text>
</comment>
<dbReference type="InterPro" id="IPR050372">
    <property type="entry name" value="Neurexin-related_CASP"/>
</dbReference>
<feature type="region of interest" description="Disordered" evidence="12">
    <location>
        <begin position="1061"/>
        <end position="1107"/>
    </location>
</feature>
<evidence type="ECO:0000256" key="2">
    <source>
        <dbReference type="ARBA" id="ARBA00010241"/>
    </source>
</evidence>
<dbReference type="Gene3D" id="2.60.120.260">
    <property type="entry name" value="Galactose-binding domain-like"/>
    <property type="match status" value="1"/>
</dbReference>
<comment type="subcellular location">
    <subcellularLocation>
        <location evidence="1">Membrane</location>
        <topology evidence="1">Single-pass type I membrane protein</topology>
    </subcellularLocation>
</comment>
<feature type="compositionally biased region" description="Low complexity" evidence="12">
    <location>
        <begin position="1061"/>
        <end position="1074"/>
    </location>
</feature>
<dbReference type="PANTHER" id="PTHR15036:SF40">
    <property type="entry name" value="CONTACTIN-ASSOCIATED PROTEIN-LIKE 4"/>
    <property type="match status" value="1"/>
</dbReference>
<dbReference type="SUPFAM" id="SSF49899">
    <property type="entry name" value="Concanavalin A-like lectins/glucanases"/>
    <property type="match status" value="4"/>
</dbReference>
<evidence type="ECO:0000256" key="12">
    <source>
        <dbReference type="SAM" id="MobiDB-lite"/>
    </source>
</evidence>
<evidence type="ECO:0000256" key="11">
    <source>
        <dbReference type="PROSITE-ProRule" id="PRU00122"/>
    </source>
</evidence>
<dbReference type="Ensembl" id="ENSOANT00000054650.1">
    <property type="protein sequence ID" value="ENSOANP00000040311.1"/>
    <property type="gene ID" value="ENSOANG00000044838.1"/>
</dbReference>
<dbReference type="Bgee" id="ENSOANG00000044838">
    <property type="expression patterns" value="Expressed in brain and 2 other cell types or tissues"/>
</dbReference>
<name>A0A6I8NI01_ORNAN</name>
<keyword evidence="6" id="KW-0677">Repeat</keyword>
<dbReference type="Proteomes" id="UP000002279">
    <property type="component" value="Chromosome X5"/>
</dbReference>
<proteinExistence type="inferred from homology"/>
<comment type="similarity">
    <text evidence="2">Belongs to the neurexin family.</text>
</comment>
<dbReference type="PROSITE" id="PS50022">
    <property type="entry name" value="FA58C_3"/>
    <property type="match status" value="1"/>
</dbReference>
<feature type="compositionally biased region" description="Basic and acidic residues" evidence="12">
    <location>
        <begin position="1097"/>
        <end position="1107"/>
    </location>
</feature>
<dbReference type="InterPro" id="IPR013320">
    <property type="entry name" value="ConA-like_dom_sf"/>
</dbReference>
<dbReference type="PROSITE" id="PS01286">
    <property type="entry name" value="FA58C_2"/>
    <property type="match status" value="1"/>
</dbReference>
<dbReference type="SUPFAM" id="SSF57196">
    <property type="entry name" value="EGF/Laminin"/>
    <property type="match status" value="1"/>
</dbReference>
<feature type="compositionally biased region" description="Basic and acidic residues" evidence="12">
    <location>
        <begin position="659"/>
        <end position="668"/>
    </location>
</feature>
<dbReference type="InterPro" id="IPR002181">
    <property type="entry name" value="Fibrinogen_a/b/g_C_dom"/>
</dbReference>
<keyword evidence="3 10" id="KW-0245">EGF-like domain</keyword>
<dbReference type="PROSITE" id="PS01285">
    <property type="entry name" value="FA58C_1"/>
    <property type="match status" value="1"/>
</dbReference>
<feature type="region of interest" description="Disordered" evidence="12">
    <location>
        <begin position="1"/>
        <end position="52"/>
    </location>
</feature>
<feature type="domain" description="EGF-like" evidence="15">
    <location>
        <begin position="541"/>
        <end position="578"/>
    </location>
</feature>
<feature type="domain" description="Laminin G" evidence="14">
    <location>
        <begin position="734"/>
        <end position="899"/>
    </location>
</feature>
<dbReference type="CDD" id="cd00054">
    <property type="entry name" value="EGF_CA"/>
    <property type="match status" value="1"/>
</dbReference>
<keyword evidence="18" id="KW-1185">Reference proteome</keyword>
<feature type="domain" description="F5/8 type C" evidence="13">
    <location>
        <begin position="33"/>
        <end position="177"/>
    </location>
</feature>
<dbReference type="CDD" id="cd00110">
    <property type="entry name" value="LamG"/>
    <property type="match status" value="4"/>
</dbReference>
<evidence type="ECO:0000256" key="9">
    <source>
        <dbReference type="ARBA" id="ARBA00023157"/>
    </source>
</evidence>